<dbReference type="SUPFAM" id="SSF142764">
    <property type="entry name" value="YgbK-like"/>
    <property type="match status" value="1"/>
</dbReference>
<feature type="domain" description="Four-carbon acid sugar kinase N-terminal" evidence="7">
    <location>
        <begin position="26"/>
        <end position="261"/>
    </location>
</feature>
<dbReference type="RefSeq" id="WP_318782129.1">
    <property type="nucleotide sequence ID" value="NZ_BAAALJ010000014.1"/>
</dbReference>
<evidence type="ECO:0000256" key="2">
    <source>
        <dbReference type="ARBA" id="ARBA00022679"/>
    </source>
</evidence>
<sequence>MIDTPRPQPSLAALVADTNRMSGRRIAVLDDDPTGSQCVHDVAVATVLETEQLAAGLANAGDTCFLLTNTRGMQEDEAVVLTRETLHKLFSLDLPGPLDIVSRSDSTLRGHVVAEVEAIADEYNKVTGNGVDGVIFCPAMIEAGRTTIDDVHYARIGDGVVPVGESEFAQDATFGYRSSNLRDFLREKGATTGITSLSLDVIRHGGPSAVAEILGRVTQLEWVIANAATYSDLEIVVLGLRQAQQEGKNFIYRTGPSFVRPLAGLESAEPLNPATIPIDADRGEHGLVVVGSHVGQTTRQVRAAQAQGALAEVELEVTEVLGEHRDEYLAEAVGRVAGALRETDVLVYTSRELVTGDSAESSLQLSMRVSAALVQVVSEARKAKPAWVIAKGGITSHEVAVKGLGIRRATVAGQFLPGQISLFIPEEAPDEVMGCPYVVFPGNVGGEGDLAAVISTLRDAVGRSRSGLER</sequence>
<evidence type="ECO:0000259" key="7">
    <source>
        <dbReference type="Pfam" id="PF07005"/>
    </source>
</evidence>
<keyword evidence="3" id="KW-0547">Nucleotide-binding</keyword>
<evidence type="ECO:0000256" key="5">
    <source>
        <dbReference type="ARBA" id="ARBA00022840"/>
    </source>
</evidence>
<evidence type="ECO:0000256" key="4">
    <source>
        <dbReference type="ARBA" id="ARBA00022777"/>
    </source>
</evidence>
<keyword evidence="2" id="KW-0808">Transferase</keyword>
<gene>
    <name evidence="9" type="ORF">H4W27_000794</name>
</gene>
<dbReference type="InterPro" id="IPR037051">
    <property type="entry name" value="4-carb_acid_sugar_kinase_N_sf"/>
</dbReference>
<evidence type="ECO:0000313" key="9">
    <source>
        <dbReference type="EMBL" id="MBE1523676.1"/>
    </source>
</evidence>
<protein>
    <submittedName>
        <fullName evidence="9">Uncharacterized protein YgbK (DUF1537 family)</fullName>
    </submittedName>
</protein>
<evidence type="ECO:0000256" key="6">
    <source>
        <dbReference type="ARBA" id="ARBA00023277"/>
    </source>
</evidence>
<keyword evidence="10" id="KW-1185">Reference proteome</keyword>
<evidence type="ECO:0000313" key="10">
    <source>
        <dbReference type="Proteomes" id="UP000643525"/>
    </source>
</evidence>
<dbReference type="InterPro" id="IPR031475">
    <property type="entry name" value="NBD_C"/>
</dbReference>
<keyword evidence="6" id="KW-0119">Carbohydrate metabolism</keyword>
<comment type="similarity">
    <text evidence="1">Belongs to the four-carbon acid sugar kinase family.</text>
</comment>
<dbReference type="InterPro" id="IPR010737">
    <property type="entry name" value="4-carb_acid_sugar_kinase_N"/>
</dbReference>
<dbReference type="Gene3D" id="3.40.980.20">
    <property type="entry name" value="Four-carbon acid sugar kinase, nucleotide binding domain"/>
    <property type="match status" value="1"/>
</dbReference>
<organism evidence="9 10">
    <name type="scientific">Nesterenkonia lutea</name>
    <dbReference type="NCBI Taxonomy" id="272919"/>
    <lineage>
        <taxon>Bacteria</taxon>
        <taxon>Bacillati</taxon>
        <taxon>Actinomycetota</taxon>
        <taxon>Actinomycetes</taxon>
        <taxon>Micrococcales</taxon>
        <taxon>Micrococcaceae</taxon>
        <taxon>Nesterenkonia</taxon>
    </lineage>
</organism>
<keyword evidence="4" id="KW-0418">Kinase</keyword>
<evidence type="ECO:0000256" key="3">
    <source>
        <dbReference type="ARBA" id="ARBA00022741"/>
    </source>
</evidence>
<accession>A0ABR9JCY3</accession>
<dbReference type="EMBL" id="JADBED010000001">
    <property type="protein sequence ID" value="MBE1523676.1"/>
    <property type="molecule type" value="Genomic_DNA"/>
</dbReference>
<dbReference type="Pfam" id="PF07005">
    <property type="entry name" value="SBD_N"/>
    <property type="match status" value="1"/>
</dbReference>
<dbReference type="Gene3D" id="3.40.50.10840">
    <property type="entry name" value="Putative sugar-binding, N-terminal domain"/>
    <property type="match status" value="1"/>
</dbReference>
<feature type="domain" description="Four-carbon acid sugar kinase nucleotide binding" evidence="8">
    <location>
        <begin position="287"/>
        <end position="447"/>
    </location>
</feature>
<dbReference type="Pfam" id="PF17042">
    <property type="entry name" value="NBD_C"/>
    <property type="match status" value="1"/>
</dbReference>
<evidence type="ECO:0000256" key="1">
    <source>
        <dbReference type="ARBA" id="ARBA00005715"/>
    </source>
</evidence>
<name>A0ABR9JCY3_9MICC</name>
<dbReference type="Proteomes" id="UP000643525">
    <property type="component" value="Unassembled WGS sequence"/>
</dbReference>
<proteinExistence type="inferred from homology"/>
<evidence type="ECO:0000259" key="8">
    <source>
        <dbReference type="Pfam" id="PF17042"/>
    </source>
</evidence>
<comment type="caution">
    <text evidence="9">The sequence shown here is derived from an EMBL/GenBank/DDBJ whole genome shotgun (WGS) entry which is preliminary data.</text>
</comment>
<dbReference type="InterPro" id="IPR042213">
    <property type="entry name" value="NBD_C_sf"/>
</dbReference>
<reference evidence="9 10" key="1">
    <citation type="submission" date="2020-10" db="EMBL/GenBank/DDBJ databases">
        <title>Sequencing the genomes of 1000 actinobacteria strains.</title>
        <authorList>
            <person name="Klenk H.-P."/>
        </authorList>
    </citation>
    <scope>NUCLEOTIDE SEQUENCE [LARGE SCALE GENOMIC DNA]</scope>
    <source>
        <strain evidence="9 10">DSM 15666</strain>
    </source>
</reference>
<keyword evidence="5" id="KW-0067">ATP-binding</keyword>